<dbReference type="GO" id="GO:0008115">
    <property type="term" value="F:sarcosine oxidase activity"/>
    <property type="evidence" value="ECO:0007669"/>
    <property type="project" value="UniProtKB-EC"/>
</dbReference>
<dbReference type="Gene3D" id="3.50.50.60">
    <property type="entry name" value="FAD/NAD(P)-binding domain"/>
    <property type="match status" value="1"/>
</dbReference>
<dbReference type="SUPFAM" id="SSF54373">
    <property type="entry name" value="FAD-linked reductases, C-terminal domain"/>
    <property type="match status" value="1"/>
</dbReference>
<proteinExistence type="inferred from homology"/>
<evidence type="ECO:0000256" key="1">
    <source>
        <dbReference type="ARBA" id="ARBA00001974"/>
    </source>
</evidence>
<dbReference type="EC" id="1.5.3.1" evidence="3"/>
<dbReference type="EMBL" id="CP092624">
    <property type="protein sequence ID" value="UMM37925.1"/>
    <property type="molecule type" value="Genomic_DNA"/>
</dbReference>
<dbReference type="InterPro" id="IPR036188">
    <property type="entry name" value="FAD/NAD-bd_sf"/>
</dbReference>
<dbReference type="SUPFAM" id="SSF51905">
    <property type="entry name" value="FAD/NAD(P)-binding domain"/>
    <property type="match status" value="1"/>
</dbReference>
<dbReference type="InterPro" id="IPR006076">
    <property type="entry name" value="FAD-dep_OxRdtase"/>
</dbReference>
<dbReference type="Pfam" id="PF01266">
    <property type="entry name" value="DAO"/>
    <property type="match status" value="1"/>
</dbReference>
<organism evidence="9 10">
    <name type="scientific">Caenorhabditis briggsae</name>
    <dbReference type="NCBI Taxonomy" id="6238"/>
    <lineage>
        <taxon>Eukaryota</taxon>
        <taxon>Metazoa</taxon>
        <taxon>Ecdysozoa</taxon>
        <taxon>Nematoda</taxon>
        <taxon>Chromadorea</taxon>
        <taxon>Rhabditida</taxon>
        <taxon>Rhabditina</taxon>
        <taxon>Rhabditomorpha</taxon>
        <taxon>Rhabditoidea</taxon>
        <taxon>Rhabditidae</taxon>
        <taxon>Peloderinae</taxon>
        <taxon>Caenorhabditis</taxon>
    </lineage>
</organism>
<accession>A0AAE9JNT8</accession>
<evidence type="ECO:0000256" key="4">
    <source>
        <dbReference type="ARBA" id="ARBA00022630"/>
    </source>
</evidence>
<feature type="domain" description="FAD dependent oxidoreductase" evidence="8">
    <location>
        <begin position="6"/>
        <end position="362"/>
    </location>
</feature>
<dbReference type="GO" id="GO:0050660">
    <property type="term" value="F:flavin adenine dinucleotide binding"/>
    <property type="evidence" value="ECO:0007669"/>
    <property type="project" value="InterPro"/>
</dbReference>
<evidence type="ECO:0000256" key="5">
    <source>
        <dbReference type="ARBA" id="ARBA00022827"/>
    </source>
</evidence>
<evidence type="ECO:0000256" key="2">
    <source>
        <dbReference type="ARBA" id="ARBA00010989"/>
    </source>
</evidence>
<dbReference type="Proteomes" id="UP000829354">
    <property type="component" value="Chromosome V"/>
</dbReference>
<dbReference type="PANTHER" id="PTHR10961">
    <property type="entry name" value="PEROXISOMAL SARCOSINE OXIDASE"/>
    <property type="match status" value="1"/>
</dbReference>
<evidence type="ECO:0000313" key="10">
    <source>
        <dbReference type="Proteomes" id="UP000829354"/>
    </source>
</evidence>
<keyword evidence="10" id="KW-1185">Reference proteome</keyword>
<comment type="cofactor">
    <cofactor evidence="1">
        <name>FAD</name>
        <dbReference type="ChEBI" id="CHEBI:57692"/>
    </cofactor>
</comment>
<dbReference type="FunFam" id="3.50.50.60:FF:000189">
    <property type="entry name" value="Monomeric sarcosine oxidase"/>
    <property type="match status" value="1"/>
</dbReference>
<protein>
    <recommendedName>
        <fullName evidence="3">sarcosine oxidasee (formaldehyde-forming)</fullName>
        <ecNumber evidence="3">1.5.3.1</ecNumber>
    </recommendedName>
</protein>
<keyword evidence="5" id="KW-0274">FAD</keyword>
<gene>
    <name evidence="9" type="ORF">L5515_009539</name>
</gene>
<evidence type="ECO:0000259" key="8">
    <source>
        <dbReference type="Pfam" id="PF01266"/>
    </source>
</evidence>
<reference evidence="9 10" key="1">
    <citation type="submission" date="2022-04" db="EMBL/GenBank/DDBJ databases">
        <title>Chromosome-level reference genomes for two strains of Caenorhabditis briggsae: an improved platform for comparative genomics.</title>
        <authorList>
            <person name="Stevens L."/>
            <person name="Andersen E."/>
        </authorList>
    </citation>
    <scope>NUCLEOTIDE SEQUENCE [LARGE SCALE GENOMIC DNA]</scope>
    <source>
        <strain evidence="9">VX34</strain>
        <tissue evidence="9">Whole-organism</tissue>
    </source>
</reference>
<evidence type="ECO:0000313" key="9">
    <source>
        <dbReference type="EMBL" id="UMM37925.1"/>
    </source>
</evidence>
<sequence length="421" mass="46783">MVTTFDVVVVGAGIFGSCTAYHCQKLGLQTLLLEQFTLGHSNGSSHGKSRIIRYAHAAPEYVPLVADAYTQIEALEKKRGEKLWNKLGLLWAATGNQVNEISVHLKNLNIEHEVIPGNEISNHYPQLKFDEKWTGLVDPMGGVIYANKWLNAFQEEFKNLGGIIQENESVLSHSETENGEITVTTVRGSYSTTKVIYTVGCWITKFFPNVNFEIKPTSLAVCYWNTKEDKHAHLVNEKNFPVFIVKDLEKHEEFLGLPDVDYPGKLKFLTDDGDALAEDLGHPDKHTDRLIEMPRGFIEEHLTVIDGSKPFTVEKCKYTSSPDHHYVIGPFSKNQPNILVGGCGSGSGFKVAPGIGRALAEMAAGKEKTTVDVSFFSPRRFDVRENSVGCGETQRLDSLSIVLEANDYLEDNPTDDEDSSD</sequence>
<keyword evidence="4" id="KW-0285">Flavoprotein</keyword>
<name>A0AAE9JNT8_CAEBR</name>
<dbReference type="AlphaFoldDB" id="A0AAE9JNT8"/>
<comment type="similarity">
    <text evidence="2">Belongs to the MSOX/MTOX family.</text>
</comment>
<dbReference type="Gene3D" id="3.30.9.10">
    <property type="entry name" value="D-Amino Acid Oxidase, subunit A, domain 2"/>
    <property type="match status" value="1"/>
</dbReference>
<keyword evidence="6" id="KW-0560">Oxidoreductase</keyword>
<dbReference type="PANTHER" id="PTHR10961:SF17">
    <property type="entry name" value="SARCOSINE OXIDASEE (FORMALDEHYDE-FORMING)"/>
    <property type="match status" value="1"/>
</dbReference>
<evidence type="ECO:0000256" key="3">
    <source>
        <dbReference type="ARBA" id="ARBA00012769"/>
    </source>
</evidence>
<evidence type="ECO:0000256" key="6">
    <source>
        <dbReference type="ARBA" id="ARBA00023002"/>
    </source>
</evidence>
<comment type="catalytic activity">
    <reaction evidence="7">
        <text>sarcosine + O2 + H2O = formaldehyde + glycine + H2O2</text>
        <dbReference type="Rhea" id="RHEA:13313"/>
        <dbReference type="ChEBI" id="CHEBI:15377"/>
        <dbReference type="ChEBI" id="CHEBI:15379"/>
        <dbReference type="ChEBI" id="CHEBI:16240"/>
        <dbReference type="ChEBI" id="CHEBI:16842"/>
        <dbReference type="ChEBI" id="CHEBI:57305"/>
        <dbReference type="ChEBI" id="CHEBI:57433"/>
        <dbReference type="EC" id="1.5.3.1"/>
    </reaction>
</comment>
<dbReference type="InterPro" id="IPR045170">
    <property type="entry name" value="MTOX"/>
</dbReference>
<evidence type="ECO:0000256" key="7">
    <source>
        <dbReference type="ARBA" id="ARBA00052742"/>
    </source>
</evidence>